<dbReference type="InterPro" id="IPR003593">
    <property type="entry name" value="AAA+_ATPase"/>
</dbReference>
<dbReference type="Pfam" id="PF01061">
    <property type="entry name" value="ABC2_membrane"/>
    <property type="match status" value="1"/>
</dbReference>
<evidence type="ECO:0000313" key="13">
    <source>
        <dbReference type="Proteomes" id="UP000663832"/>
    </source>
</evidence>
<keyword evidence="7 9" id="KW-1133">Transmembrane helix</keyword>
<feature type="signal peptide" evidence="10">
    <location>
        <begin position="1"/>
        <end position="21"/>
    </location>
</feature>
<dbReference type="Proteomes" id="UP000663832">
    <property type="component" value="Unassembled WGS sequence"/>
</dbReference>
<dbReference type="GO" id="GO:0005524">
    <property type="term" value="F:ATP binding"/>
    <property type="evidence" value="ECO:0007669"/>
    <property type="project" value="UniProtKB-KW"/>
</dbReference>
<dbReference type="PANTHER" id="PTHR48041:SF91">
    <property type="entry name" value="ABC TRANSPORTER G FAMILY MEMBER 28"/>
    <property type="match status" value="1"/>
</dbReference>
<keyword evidence="10" id="KW-0732">Signal</keyword>
<dbReference type="EMBL" id="CAJNOM010000074">
    <property type="protein sequence ID" value="CAF0986357.1"/>
    <property type="molecule type" value="Genomic_DNA"/>
</dbReference>
<evidence type="ECO:0000256" key="6">
    <source>
        <dbReference type="ARBA" id="ARBA00022840"/>
    </source>
</evidence>
<reference evidence="12" key="1">
    <citation type="submission" date="2021-02" db="EMBL/GenBank/DDBJ databases">
        <authorList>
            <person name="Nowell W R."/>
        </authorList>
    </citation>
    <scope>NUCLEOTIDE SEQUENCE</scope>
</reference>
<feature type="transmembrane region" description="Helical" evidence="9">
    <location>
        <begin position="756"/>
        <end position="777"/>
    </location>
</feature>
<keyword evidence="13" id="KW-1185">Reference proteome</keyword>
<organism evidence="12 13">
    <name type="scientific">Adineta steineri</name>
    <dbReference type="NCBI Taxonomy" id="433720"/>
    <lineage>
        <taxon>Eukaryota</taxon>
        <taxon>Metazoa</taxon>
        <taxon>Spiralia</taxon>
        <taxon>Gnathifera</taxon>
        <taxon>Rotifera</taxon>
        <taxon>Eurotatoria</taxon>
        <taxon>Bdelloidea</taxon>
        <taxon>Adinetida</taxon>
        <taxon>Adinetidae</taxon>
        <taxon>Adineta</taxon>
    </lineage>
</organism>
<evidence type="ECO:0000256" key="9">
    <source>
        <dbReference type="SAM" id="Phobius"/>
    </source>
</evidence>
<dbReference type="PROSITE" id="PS00211">
    <property type="entry name" value="ABC_TRANSPORTER_1"/>
    <property type="match status" value="1"/>
</dbReference>
<dbReference type="PROSITE" id="PS50893">
    <property type="entry name" value="ABC_TRANSPORTER_2"/>
    <property type="match status" value="1"/>
</dbReference>
<evidence type="ECO:0000256" key="1">
    <source>
        <dbReference type="ARBA" id="ARBA00004141"/>
    </source>
</evidence>
<feature type="transmembrane region" description="Helical" evidence="9">
    <location>
        <begin position="730"/>
        <end position="750"/>
    </location>
</feature>
<proteinExistence type="inferred from homology"/>
<evidence type="ECO:0000256" key="8">
    <source>
        <dbReference type="ARBA" id="ARBA00023136"/>
    </source>
</evidence>
<dbReference type="SUPFAM" id="SSF52540">
    <property type="entry name" value="P-loop containing nucleoside triphosphate hydrolases"/>
    <property type="match status" value="1"/>
</dbReference>
<evidence type="ECO:0000256" key="10">
    <source>
        <dbReference type="SAM" id="SignalP"/>
    </source>
</evidence>
<evidence type="ECO:0000256" key="7">
    <source>
        <dbReference type="ARBA" id="ARBA00022989"/>
    </source>
</evidence>
<dbReference type="Gene3D" id="3.40.50.300">
    <property type="entry name" value="P-loop containing nucleotide triphosphate hydrolases"/>
    <property type="match status" value="1"/>
</dbReference>
<comment type="caution">
    <text evidence="12">The sequence shown here is derived from an EMBL/GenBank/DDBJ whole genome shotgun (WGS) entry which is preliminary data.</text>
</comment>
<dbReference type="GO" id="GO:0140359">
    <property type="term" value="F:ABC-type transporter activity"/>
    <property type="evidence" value="ECO:0007669"/>
    <property type="project" value="InterPro"/>
</dbReference>
<dbReference type="GO" id="GO:0016020">
    <property type="term" value="C:membrane"/>
    <property type="evidence" value="ECO:0007669"/>
    <property type="project" value="UniProtKB-SubCell"/>
</dbReference>
<feature type="transmembrane region" description="Helical" evidence="9">
    <location>
        <begin position="784"/>
        <end position="802"/>
    </location>
</feature>
<protein>
    <recommendedName>
        <fullName evidence="11">ABC transporter domain-containing protein</fullName>
    </recommendedName>
</protein>
<dbReference type="PANTHER" id="PTHR48041">
    <property type="entry name" value="ABC TRANSPORTER G FAMILY MEMBER 28"/>
    <property type="match status" value="1"/>
</dbReference>
<dbReference type="InterPro" id="IPR003439">
    <property type="entry name" value="ABC_transporter-like_ATP-bd"/>
</dbReference>
<name>A0A814FJ11_9BILA</name>
<feature type="transmembrane region" description="Helical" evidence="9">
    <location>
        <begin position="642"/>
        <end position="663"/>
    </location>
</feature>
<dbReference type="OrthoDB" id="66620at2759"/>
<keyword evidence="3" id="KW-0813">Transport</keyword>
<dbReference type="AlphaFoldDB" id="A0A814FJ11"/>
<keyword evidence="5" id="KW-0547">Nucleotide-binding</keyword>
<dbReference type="Pfam" id="PF00005">
    <property type="entry name" value="ABC_tran"/>
    <property type="match status" value="1"/>
</dbReference>
<feature type="transmembrane region" description="Helical" evidence="9">
    <location>
        <begin position="675"/>
        <end position="693"/>
    </location>
</feature>
<evidence type="ECO:0000256" key="2">
    <source>
        <dbReference type="ARBA" id="ARBA00005814"/>
    </source>
</evidence>
<dbReference type="InterPro" id="IPR013525">
    <property type="entry name" value="ABC2_TM"/>
</dbReference>
<evidence type="ECO:0000256" key="3">
    <source>
        <dbReference type="ARBA" id="ARBA00022448"/>
    </source>
</evidence>
<comment type="subcellular location">
    <subcellularLocation>
        <location evidence="1">Membrane</location>
        <topology evidence="1">Multi-pass membrane protein</topology>
    </subcellularLocation>
</comment>
<evidence type="ECO:0000256" key="4">
    <source>
        <dbReference type="ARBA" id="ARBA00022692"/>
    </source>
</evidence>
<keyword evidence="8 9" id="KW-0472">Membrane</keyword>
<feature type="domain" description="ABC transporter" evidence="11">
    <location>
        <begin position="338"/>
        <end position="574"/>
    </location>
</feature>
<evidence type="ECO:0000256" key="5">
    <source>
        <dbReference type="ARBA" id="ARBA00022741"/>
    </source>
</evidence>
<comment type="similarity">
    <text evidence="2">Belongs to the ABC transporter superfamily. ABCG family. Eye pigment precursor importer (TC 3.A.1.204) subfamily.</text>
</comment>
<dbReference type="InterPro" id="IPR027417">
    <property type="entry name" value="P-loop_NTPase"/>
</dbReference>
<accession>A0A814FJ11</accession>
<feature type="chain" id="PRO_5032559249" description="ABC transporter domain-containing protein" evidence="10">
    <location>
        <begin position="22"/>
        <end position="940"/>
    </location>
</feature>
<sequence>MQSSLFLVIVLLGIAYIPISTNSSLTIPNDTLNNLRIDSFCNSTCAVFQNNTCKIDEVFCQIGQECYRENETHSNETSSCLQCLPKLSQTEWSFNPTCSAGDSCLDSSYTQSEQCDLNLIIPFYINYDDAVIQYYNFRECGGNEKQCQAGFFFSKIRNKTLACCPGHFCPKGQVCMIPCRTGAYCPSPLPGRNGTCQTTVKCPYHQATNYDQYGCGGSIIEGFCPAESFCPNSSISLPCPNNTNYCPTGTQNALPCPSGFVCIAGRARRTRLITLVLILVISTLVIFAVCAEISQWLSLTKKSFGQHELIDPPGVSDYFRERDPSTSPEQHIQLHIHMNRAKLRNVTRFDTNLNEGFTGRITAGKLTALMGGSGCGKSSLLETIHGRRRLQKDGYITFAKHEPLSNKLTDYVGYVPQADIMHNDLTVFETVYYSARTRRLNDSKKVIINDVCFVLEKLGLKTMHNNMTKNLSGGQRKRVNVAMEVAACPKVLLLDEPTSGLDTVSCDDLFELLQLIKFSAAGPVTIIMVIHQPSQELFLKIDDIFFLTPLCCLAYQGPRDRAKEYLKSKIFAHPRDCPEPRHNDCDTCFIMLTNAKKHIDNHKVEDDRIDQPLVITSFKRRVLLPFIYCMTRSIRQTYIRGAVAETTYLFAYFLLGTCVGYLFENKQQGTCDINALPTIYFLISLAYGILTCISSQRLFGVEIIDQTYERESRNYFHPFQYWLAKSIIDLVRLFFYPLLFLSMLFIEVVPRGEFSYYYGVMILLTFVCSGIGQLVSVIFNKTEYAYLAGTIVALLSCLLSGFNPTKSDLGGGQFIVAISFSRHIQHLLFRYETELYVKEQSLTNPHIWSGQVFRLQNYYSYTNNENPYFWLIFIGLFLRALTFLFLYAKSEYRSPIRFHVTHIIPTLKSLFKCKPCRKRSSADDAASFRYSQHIDDSNPF</sequence>
<keyword evidence="4 9" id="KW-0812">Transmembrane</keyword>
<keyword evidence="6" id="KW-0067">ATP-binding</keyword>
<evidence type="ECO:0000259" key="11">
    <source>
        <dbReference type="PROSITE" id="PS50893"/>
    </source>
</evidence>
<evidence type="ECO:0000313" key="12">
    <source>
        <dbReference type="EMBL" id="CAF0986357.1"/>
    </source>
</evidence>
<dbReference type="GO" id="GO:0016887">
    <property type="term" value="F:ATP hydrolysis activity"/>
    <property type="evidence" value="ECO:0007669"/>
    <property type="project" value="InterPro"/>
</dbReference>
<dbReference type="InterPro" id="IPR017871">
    <property type="entry name" value="ABC_transporter-like_CS"/>
</dbReference>
<feature type="transmembrane region" description="Helical" evidence="9">
    <location>
        <begin position="868"/>
        <end position="888"/>
    </location>
</feature>
<gene>
    <name evidence="12" type="ORF">QVE165_LOCUS14143</name>
</gene>
<feature type="transmembrane region" description="Helical" evidence="9">
    <location>
        <begin position="272"/>
        <end position="293"/>
    </location>
</feature>
<dbReference type="SMART" id="SM00382">
    <property type="entry name" value="AAA"/>
    <property type="match status" value="1"/>
</dbReference>
<dbReference type="InterPro" id="IPR050352">
    <property type="entry name" value="ABCG_transporters"/>
</dbReference>